<dbReference type="AlphaFoldDB" id="A0A939RZI4"/>
<dbReference type="KEGG" id="bban:J4G43_050170"/>
<dbReference type="EMBL" id="JAGEMI010000001">
    <property type="protein sequence ID" value="MBO1859510.1"/>
    <property type="molecule type" value="Genomic_DNA"/>
</dbReference>
<accession>A0A939RZI4</accession>
<evidence type="ECO:0000313" key="1">
    <source>
        <dbReference type="EMBL" id="MBO1859510.1"/>
    </source>
</evidence>
<gene>
    <name evidence="1" type="ORF">J4G43_00540</name>
    <name evidence="2" type="ORF">J4G43_050170</name>
</gene>
<proteinExistence type="predicted"/>
<dbReference type="EMBL" id="CP086136">
    <property type="protein sequence ID" value="UEM12467.1"/>
    <property type="molecule type" value="Genomic_DNA"/>
</dbReference>
<evidence type="ECO:0000313" key="3">
    <source>
        <dbReference type="Proteomes" id="UP000664702"/>
    </source>
</evidence>
<evidence type="ECO:0000313" key="2">
    <source>
        <dbReference type="EMBL" id="UEM12467.1"/>
    </source>
</evidence>
<reference evidence="1" key="1">
    <citation type="submission" date="2021-03" db="EMBL/GenBank/DDBJ databases">
        <title>Whole Genome Sequence of Bradyrhizobium sp. Strain 144S4.</title>
        <authorList>
            <person name="Bromfield E.S.P."/>
            <person name="Cloutier S."/>
        </authorList>
    </citation>
    <scope>NUCLEOTIDE SEQUENCE [LARGE SCALE GENOMIC DNA]</scope>
    <source>
        <strain evidence="1">144S4</strain>
    </source>
</reference>
<organism evidence="1">
    <name type="scientific">Bradyrhizobium barranii subsp. barranii</name>
    <dbReference type="NCBI Taxonomy" id="2823807"/>
    <lineage>
        <taxon>Bacteria</taxon>
        <taxon>Pseudomonadati</taxon>
        <taxon>Pseudomonadota</taxon>
        <taxon>Alphaproteobacteria</taxon>
        <taxon>Hyphomicrobiales</taxon>
        <taxon>Nitrobacteraceae</taxon>
        <taxon>Bradyrhizobium</taxon>
        <taxon>Bradyrhizobium barranii</taxon>
    </lineage>
</organism>
<reference evidence="2 3" key="2">
    <citation type="journal article" date="2022" name="Int. J. Syst. Evol. Microbiol.">
        <title>Strains of Bradyrhizobium barranii sp. nov. associated with legumes native to Canada are symbionts of soybeans and belong to different subspecies (subsp. barranii subsp. nov. and subsp. apii subsp. nov.) and symbiovars (sv. glycinearum and sv. septentrionale).</title>
        <authorList>
            <person name="Bromfield E.S.P."/>
            <person name="Cloutier S."/>
            <person name="Wasai-Hara S."/>
            <person name="Minamisawa K."/>
        </authorList>
    </citation>
    <scope>NUCLEOTIDE SEQUENCE [LARGE SCALE GENOMIC DNA]</scope>
    <source>
        <strain evidence="2 3">144S4</strain>
    </source>
</reference>
<sequence>MIHLVKSSLSEAHAVGERSEVYMVDLSEYSGSRLKKDLTVIELKGDILVLRKTGKQGKSVDADTARKVVQIFRTGPELNLATFADLVSQ</sequence>
<dbReference type="RefSeq" id="WP_208083469.1">
    <property type="nucleotide sequence ID" value="NZ_CP086136.1"/>
</dbReference>
<name>A0A939RZI4_9BRAD</name>
<dbReference type="Proteomes" id="UP000664702">
    <property type="component" value="Chromosome"/>
</dbReference>
<protein>
    <submittedName>
        <fullName evidence="1">Uncharacterized protein</fullName>
    </submittedName>
</protein>